<name>A0A8X8BGQ7_BRACI</name>
<dbReference type="Pfam" id="PF12214">
    <property type="entry name" value="TPX2_importin"/>
    <property type="match status" value="1"/>
</dbReference>
<organism evidence="4 5">
    <name type="scientific">Brassica carinata</name>
    <name type="common">Ethiopian mustard</name>
    <name type="synonym">Abyssinian cabbage</name>
    <dbReference type="NCBI Taxonomy" id="52824"/>
    <lineage>
        <taxon>Eukaryota</taxon>
        <taxon>Viridiplantae</taxon>
        <taxon>Streptophyta</taxon>
        <taxon>Embryophyta</taxon>
        <taxon>Tracheophyta</taxon>
        <taxon>Spermatophyta</taxon>
        <taxon>Magnoliopsida</taxon>
        <taxon>eudicotyledons</taxon>
        <taxon>Gunneridae</taxon>
        <taxon>Pentapetalae</taxon>
        <taxon>rosids</taxon>
        <taxon>malvids</taxon>
        <taxon>Brassicales</taxon>
        <taxon>Brassicaceae</taxon>
        <taxon>Brassiceae</taxon>
        <taxon>Brassica</taxon>
    </lineage>
</organism>
<evidence type="ECO:0000256" key="2">
    <source>
        <dbReference type="SAM" id="Phobius"/>
    </source>
</evidence>
<feature type="region of interest" description="Disordered" evidence="1">
    <location>
        <begin position="265"/>
        <end position="357"/>
    </location>
</feature>
<dbReference type="Pfam" id="PF06232">
    <property type="entry name" value="ATS3"/>
    <property type="match status" value="1"/>
</dbReference>
<keyword evidence="2" id="KW-0472">Membrane</keyword>
<comment type="caution">
    <text evidence="4">The sequence shown here is derived from an EMBL/GenBank/DDBJ whole genome shotgun (WGS) entry which is preliminary data.</text>
</comment>
<dbReference type="OrthoDB" id="1684416at2759"/>
<feature type="compositionally biased region" description="Polar residues" evidence="1">
    <location>
        <begin position="276"/>
        <end position="294"/>
    </location>
</feature>
<dbReference type="PANTHER" id="PTHR31718">
    <property type="entry name" value="PLAT DOMAIN-CONTAINING PROTEIN"/>
    <property type="match status" value="1"/>
</dbReference>
<feature type="transmembrane region" description="Helical" evidence="2">
    <location>
        <begin position="425"/>
        <end position="446"/>
    </location>
</feature>
<accession>A0A8X8BGQ7</accession>
<keyword evidence="5" id="KW-1185">Reference proteome</keyword>
<dbReference type="InterPro" id="IPR036392">
    <property type="entry name" value="PLAT/LH2_dom_sf"/>
</dbReference>
<dbReference type="AlphaFoldDB" id="A0A8X8BGQ7"/>
<dbReference type="CDD" id="cd00113">
    <property type="entry name" value="PLAT"/>
    <property type="match status" value="1"/>
</dbReference>
<dbReference type="SUPFAM" id="SSF49723">
    <property type="entry name" value="Lipase/lipooxygenase domain (PLAT/LH2 domain)"/>
    <property type="match status" value="1"/>
</dbReference>
<dbReference type="Gene3D" id="2.60.60.20">
    <property type="entry name" value="PLAT/LH2 domain"/>
    <property type="match status" value="1"/>
</dbReference>
<dbReference type="EMBL" id="JAAMPC010000001">
    <property type="protein sequence ID" value="KAG2334852.1"/>
    <property type="molecule type" value="Genomic_DNA"/>
</dbReference>
<gene>
    <name evidence="4" type="ORF">Bca52824_006032</name>
</gene>
<evidence type="ECO:0000313" key="5">
    <source>
        <dbReference type="Proteomes" id="UP000886595"/>
    </source>
</evidence>
<evidence type="ECO:0000256" key="1">
    <source>
        <dbReference type="SAM" id="MobiDB-lite"/>
    </source>
</evidence>
<dbReference type="InterPro" id="IPR027330">
    <property type="entry name" value="TPX2_central_dom"/>
</dbReference>
<sequence>MLDIAYELVGQATSNSLLMFCFCNLIIVIIITGSSKPGSTDSQDYSFTNPVSFNNLSSEDHDCSEDPSFVEEFDIDFEFDAPRFYDFSKPELDSETEETELWFESAGNYPPSPFSLNLSCIFDDKHLKIPKPVTDKYNGFIYYNQTAKNVPKSTQKSKTKPFLRKNSTLTRPTASLLARQNKPLDIYSVQLLTREARKQDLPSILLSMPQTQDTKRQKLESGFLRKISRLEQTPFVHKVPKKVSKVTVPKEPNLKTAQRATKLRFKASSAPEQVERFSSTMNKTAQESSLTSLHRSQDFHEFHLRTSLRAKERSSNAKNAPTDDPTHSLTSKSVVPRKGRRVKESHSSKKNSQVYESKISHLESKASRKFGEAMEIKHENKFPRMENHRCFSSLKEFEAPKVTNSQDEHFIESLRKAVMSRSSRMASLQLLTLLFFFFFFFFFFTVSKSIDVSKPHAAESLDINLIQNFGSCRYTVIIKTSCSSPRYTRDQISLSFGDGYRNQVYAPRLDDPGSRAFERCSSDTYEINGPCVRQICYVYVHRSGPDGWVPESVQIFSHSSKAVTFTFNTHVPESIWFGHNYCNTI</sequence>
<dbReference type="Proteomes" id="UP000886595">
    <property type="component" value="Unassembled WGS sequence"/>
</dbReference>
<keyword evidence="2" id="KW-1133">Transmembrane helix</keyword>
<keyword evidence="2" id="KW-0812">Transmembrane</keyword>
<proteinExistence type="predicted"/>
<evidence type="ECO:0000313" key="4">
    <source>
        <dbReference type="EMBL" id="KAG2334852.1"/>
    </source>
</evidence>
<feature type="transmembrane region" description="Helical" evidence="2">
    <location>
        <begin position="12"/>
        <end position="33"/>
    </location>
</feature>
<dbReference type="PANTHER" id="PTHR31718:SF37">
    <property type="entry name" value="PLAT DOMAIN-CONTAINING PROTEIN"/>
    <property type="match status" value="1"/>
</dbReference>
<protein>
    <recommendedName>
        <fullName evidence="3">TPX2 central domain-containing protein</fullName>
    </recommendedName>
</protein>
<evidence type="ECO:0000259" key="3">
    <source>
        <dbReference type="Pfam" id="PF12214"/>
    </source>
</evidence>
<feature type="compositionally biased region" description="Basic and acidic residues" evidence="1">
    <location>
        <begin position="295"/>
        <end position="315"/>
    </location>
</feature>
<dbReference type="InterPro" id="IPR010417">
    <property type="entry name" value="Embryo-specific_ATS3"/>
</dbReference>
<feature type="domain" description="TPX2 central" evidence="3">
    <location>
        <begin position="245"/>
        <end position="327"/>
    </location>
</feature>
<reference evidence="4 5" key="1">
    <citation type="submission" date="2020-02" db="EMBL/GenBank/DDBJ databases">
        <authorList>
            <person name="Ma Q."/>
            <person name="Huang Y."/>
            <person name="Song X."/>
            <person name="Pei D."/>
        </authorList>
    </citation>
    <scope>NUCLEOTIDE SEQUENCE [LARGE SCALE GENOMIC DNA]</scope>
    <source>
        <strain evidence="4">Sxm20200214</strain>
        <tissue evidence="4">Leaf</tissue>
    </source>
</reference>